<sequence length="164" mass="17918">MEKLSSIHRILIVGLLGVALGVIAYMIIALSGSIYHSSHVFYIIAPISYLLACLFSADDTMIRDGEQPRGIWPALAAMSNIIATFSMCYIVWANWTVPFINIGVYALAATASGLMMISFILLEINAESALSNNSNTADSEVEYETILDVILPEKTHSEKESVEI</sequence>
<evidence type="ECO:0000313" key="2">
    <source>
        <dbReference type="EMBL" id="CAH0535098.1"/>
    </source>
</evidence>
<evidence type="ECO:0000256" key="1">
    <source>
        <dbReference type="SAM" id="Phobius"/>
    </source>
</evidence>
<dbReference type="EMBL" id="CAKLDI010000002">
    <property type="protein sequence ID" value="CAH0535098.1"/>
    <property type="molecule type" value="Genomic_DNA"/>
</dbReference>
<dbReference type="RefSeq" id="WP_237467958.1">
    <property type="nucleotide sequence ID" value="NZ_CAKLDI010000002.1"/>
</dbReference>
<feature type="transmembrane region" description="Helical" evidence="1">
    <location>
        <begin position="98"/>
        <end position="122"/>
    </location>
</feature>
<gene>
    <name evidence="2" type="ORF">VST7929_02759</name>
</gene>
<reference evidence="2" key="1">
    <citation type="submission" date="2021-11" db="EMBL/GenBank/DDBJ databases">
        <authorList>
            <person name="Rodrigo-Torres L."/>
            <person name="Arahal R. D."/>
            <person name="Lucena T."/>
        </authorList>
    </citation>
    <scope>NUCLEOTIDE SEQUENCE</scope>
    <source>
        <strain evidence="2">CECT 7929</strain>
    </source>
</reference>
<keyword evidence="1" id="KW-1133">Transmembrane helix</keyword>
<feature type="transmembrane region" description="Helical" evidence="1">
    <location>
        <begin position="70"/>
        <end position="92"/>
    </location>
</feature>
<name>A0ABM8ZWT2_9VIBR</name>
<keyword evidence="1" id="KW-0812">Transmembrane</keyword>
<organism evidence="2 3">
    <name type="scientific">Vibrio stylophorae</name>
    <dbReference type="NCBI Taxonomy" id="659351"/>
    <lineage>
        <taxon>Bacteria</taxon>
        <taxon>Pseudomonadati</taxon>
        <taxon>Pseudomonadota</taxon>
        <taxon>Gammaproteobacteria</taxon>
        <taxon>Vibrionales</taxon>
        <taxon>Vibrionaceae</taxon>
        <taxon>Vibrio</taxon>
    </lineage>
</organism>
<comment type="caution">
    <text evidence="2">The sequence shown here is derived from an EMBL/GenBank/DDBJ whole genome shotgun (WGS) entry which is preliminary data.</text>
</comment>
<feature type="transmembrane region" description="Helical" evidence="1">
    <location>
        <begin position="12"/>
        <end position="34"/>
    </location>
</feature>
<dbReference type="Proteomes" id="UP000838672">
    <property type="component" value="Unassembled WGS sequence"/>
</dbReference>
<keyword evidence="1" id="KW-0472">Membrane</keyword>
<accession>A0ABM8ZWT2</accession>
<proteinExistence type="predicted"/>
<keyword evidence="3" id="KW-1185">Reference proteome</keyword>
<feature type="transmembrane region" description="Helical" evidence="1">
    <location>
        <begin position="40"/>
        <end position="58"/>
    </location>
</feature>
<evidence type="ECO:0000313" key="3">
    <source>
        <dbReference type="Proteomes" id="UP000838672"/>
    </source>
</evidence>
<protein>
    <submittedName>
        <fullName evidence="2">Uncharacterized protein</fullName>
    </submittedName>
</protein>